<reference evidence="1 2" key="1">
    <citation type="submission" date="2018-08" db="EMBL/GenBank/DDBJ databases">
        <authorList>
            <person name="Muller C M."/>
        </authorList>
    </citation>
    <scope>NUCLEOTIDE SEQUENCE [LARGE SCALE GENOMIC DNA]</scope>
</reference>
<gene>
    <name evidence="1" type="ORF">BGT96224V316_LOCUS1841</name>
</gene>
<dbReference type="EMBL" id="LR026986">
    <property type="protein sequence ID" value="VCU40588.1"/>
    <property type="molecule type" value="Genomic_DNA"/>
</dbReference>
<dbReference type="Proteomes" id="UP000324639">
    <property type="component" value="Chromosome Bgt_-03"/>
</dbReference>
<organism evidence="1 2">
    <name type="scientific">Blumeria graminis f. sp. tritici</name>
    <dbReference type="NCBI Taxonomy" id="62690"/>
    <lineage>
        <taxon>Eukaryota</taxon>
        <taxon>Fungi</taxon>
        <taxon>Dikarya</taxon>
        <taxon>Ascomycota</taxon>
        <taxon>Pezizomycotina</taxon>
        <taxon>Leotiomycetes</taxon>
        <taxon>Erysiphales</taxon>
        <taxon>Erysiphaceae</taxon>
        <taxon>Blumeria</taxon>
    </lineage>
</organism>
<sequence>MVSMRPWISMMQDNAPAHGAASTVEETSQRLIQSISGRPIRLTSTRLKPFEIERRITSSVII</sequence>
<proteinExistence type="predicted"/>
<evidence type="ECO:0000313" key="1">
    <source>
        <dbReference type="EMBL" id="VCU40588.1"/>
    </source>
</evidence>
<keyword evidence="2" id="KW-1185">Reference proteome</keyword>
<dbReference type="AlphaFoldDB" id="A0A9X9LAS0"/>
<evidence type="ECO:0000313" key="2">
    <source>
        <dbReference type="Proteomes" id="UP000324639"/>
    </source>
</evidence>
<name>A0A9X9LAS0_BLUGR</name>
<accession>A0A9X9LAS0</accession>
<protein>
    <submittedName>
        <fullName evidence="1">Bgt-50952</fullName>
    </submittedName>
</protein>